<accession>A0A4Z2EKA7</accession>
<dbReference type="GO" id="GO:0042742">
    <property type="term" value="P:defense response to bacterium"/>
    <property type="evidence" value="ECO:0007669"/>
    <property type="project" value="UniProtKB-KW"/>
</dbReference>
<evidence type="ECO:0000256" key="5">
    <source>
        <dbReference type="ARBA" id="ARBA00022702"/>
    </source>
</evidence>
<organism evidence="10 11">
    <name type="scientific">Liparis tanakae</name>
    <name type="common">Tanaka's snailfish</name>
    <dbReference type="NCBI Taxonomy" id="230148"/>
    <lineage>
        <taxon>Eukaryota</taxon>
        <taxon>Metazoa</taxon>
        <taxon>Chordata</taxon>
        <taxon>Craniata</taxon>
        <taxon>Vertebrata</taxon>
        <taxon>Euteleostomi</taxon>
        <taxon>Actinopterygii</taxon>
        <taxon>Neopterygii</taxon>
        <taxon>Teleostei</taxon>
        <taxon>Neoteleostei</taxon>
        <taxon>Acanthomorphata</taxon>
        <taxon>Eupercaria</taxon>
        <taxon>Perciformes</taxon>
        <taxon>Cottioidei</taxon>
        <taxon>Cottales</taxon>
        <taxon>Liparidae</taxon>
        <taxon>Liparis</taxon>
    </lineage>
</organism>
<keyword evidence="6" id="KW-0044">Antibiotic</keyword>
<keyword evidence="11" id="KW-1185">Reference proteome</keyword>
<keyword evidence="5" id="KW-0372">Hormone</keyword>
<dbReference type="GO" id="GO:0006879">
    <property type="term" value="P:intracellular iron ion homeostasis"/>
    <property type="evidence" value="ECO:0007669"/>
    <property type="project" value="InterPro"/>
</dbReference>
<evidence type="ECO:0000256" key="1">
    <source>
        <dbReference type="ARBA" id="ARBA00004613"/>
    </source>
</evidence>
<feature type="signal peptide" evidence="9">
    <location>
        <begin position="1"/>
        <end position="24"/>
    </location>
</feature>
<evidence type="ECO:0000313" key="11">
    <source>
        <dbReference type="Proteomes" id="UP000314294"/>
    </source>
</evidence>
<comment type="subcellular location">
    <subcellularLocation>
        <location evidence="1">Secreted</location>
    </subcellularLocation>
</comment>
<evidence type="ECO:0000256" key="2">
    <source>
        <dbReference type="ARBA" id="ARBA00008022"/>
    </source>
</evidence>
<comment type="caution">
    <text evidence="10">The sequence shown here is derived from an EMBL/GenBank/DDBJ whole genome shotgun (WGS) entry which is preliminary data.</text>
</comment>
<protein>
    <submittedName>
        <fullName evidence="10">Hepcidin</fullName>
    </submittedName>
</protein>
<evidence type="ECO:0000313" key="10">
    <source>
        <dbReference type="EMBL" id="TNN29367.1"/>
    </source>
</evidence>
<gene>
    <name evidence="10" type="primary">hamp</name>
    <name evidence="10" type="ORF">EYF80_060485</name>
</gene>
<feature type="region of interest" description="Disordered" evidence="8">
    <location>
        <begin position="39"/>
        <end position="65"/>
    </location>
</feature>
<dbReference type="Proteomes" id="UP000314294">
    <property type="component" value="Unassembled WGS sequence"/>
</dbReference>
<dbReference type="GO" id="GO:0005576">
    <property type="term" value="C:extracellular region"/>
    <property type="evidence" value="ECO:0007669"/>
    <property type="project" value="UniProtKB-SubCell"/>
</dbReference>
<sequence>MKTFSVAVAVAIVLTFICIQQSSAVPAAEMSTCTTHQQVQEPGEPMSVYNPAADPEETAPDSWKMPYNNREKRGAKCKLCCNCCTIGACFRSLPQPPQNFPW</sequence>
<feature type="chain" id="PRO_5021263673" evidence="9">
    <location>
        <begin position="25"/>
        <end position="102"/>
    </location>
</feature>
<dbReference type="OrthoDB" id="8905640at2759"/>
<dbReference type="GO" id="GO:0005179">
    <property type="term" value="F:hormone activity"/>
    <property type="evidence" value="ECO:0007669"/>
    <property type="project" value="UniProtKB-KW"/>
</dbReference>
<evidence type="ECO:0000256" key="9">
    <source>
        <dbReference type="SAM" id="SignalP"/>
    </source>
</evidence>
<dbReference type="EMBL" id="SRLO01005739">
    <property type="protein sequence ID" value="TNN29367.1"/>
    <property type="molecule type" value="Genomic_DNA"/>
</dbReference>
<name>A0A4Z2EKA7_9TELE</name>
<dbReference type="Pfam" id="PF06446">
    <property type="entry name" value="Hepcidin"/>
    <property type="match status" value="1"/>
</dbReference>
<keyword evidence="4" id="KW-0929">Antimicrobial</keyword>
<keyword evidence="3" id="KW-0964">Secreted</keyword>
<comment type="similarity">
    <text evidence="2">Belongs to the hepcidin family.</text>
</comment>
<dbReference type="AlphaFoldDB" id="A0A4Z2EKA7"/>
<evidence type="ECO:0000256" key="8">
    <source>
        <dbReference type="SAM" id="MobiDB-lite"/>
    </source>
</evidence>
<evidence type="ECO:0000256" key="3">
    <source>
        <dbReference type="ARBA" id="ARBA00022525"/>
    </source>
</evidence>
<proteinExistence type="inferred from homology"/>
<dbReference type="InterPro" id="IPR010500">
    <property type="entry name" value="Hepcidin"/>
</dbReference>
<evidence type="ECO:0000256" key="7">
    <source>
        <dbReference type="ARBA" id="ARBA00023157"/>
    </source>
</evidence>
<evidence type="ECO:0000256" key="6">
    <source>
        <dbReference type="ARBA" id="ARBA00023022"/>
    </source>
</evidence>
<reference evidence="10 11" key="1">
    <citation type="submission" date="2019-03" db="EMBL/GenBank/DDBJ databases">
        <title>First draft genome of Liparis tanakae, snailfish: a comprehensive survey of snailfish specific genes.</title>
        <authorList>
            <person name="Kim W."/>
            <person name="Song I."/>
            <person name="Jeong J.-H."/>
            <person name="Kim D."/>
            <person name="Kim S."/>
            <person name="Ryu S."/>
            <person name="Song J.Y."/>
            <person name="Lee S.K."/>
        </authorList>
    </citation>
    <scope>NUCLEOTIDE SEQUENCE [LARGE SCALE GENOMIC DNA]</scope>
    <source>
        <tissue evidence="10">Muscle</tissue>
    </source>
</reference>
<keyword evidence="9" id="KW-0732">Signal</keyword>
<evidence type="ECO:0000256" key="4">
    <source>
        <dbReference type="ARBA" id="ARBA00022529"/>
    </source>
</evidence>
<keyword evidence="7" id="KW-1015">Disulfide bond</keyword>